<dbReference type="InterPro" id="IPR004839">
    <property type="entry name" value="Aminotransferase_I/II_large"/>
</dbReference>
<reference evidence="8 9" key="1">
    <citation type="submission" date="2018-12" db="EMBL/GenBank/DDBJ databases">
        <title>Bacillus chawlae sp. nov., Bacillus glennii sp. nov., and Bacillus saganii sp. nov. Isolated from the Vehicle Assembly Building at Kennedy Space Center where the Viking Spacecraft were Assembled.</title>
        <authorList>
            <person name="Seuylemezian A."/>
            <person name="Vaishampayan P."/>
        </authorList>
    </citation>
    <scope>NUCLEOTIDE SEQUENCE [LARGE SCALE GENOMIC DNA]</scope>
    <source>
        <strain evidence="8 9">L5</strain>
    </source>
</reference>
<dbReference type="Pfam" id="PF00155">
    <property type="entry name" value="Aminotran_1_2"/>
    <property type="match status" value="1"/>
</dbReference>
<evidence type="ECO:0000256" key="3">
    <source>
        <dbReference type="ARBA" id="ARBA00022576"/>
    </source>
</evidence>
<dbReference type="EC" id="2.6.1.-" evidence="6"/>
<organism evidence="8 9">
    <name type="scientific">Peribacillus cavernae</name>
    <dbReference type="NCBI Taxonomy" id="1674310"/>
    <lineage>
        <taxon>Bacteria</taxon>
        <taxon>Bacillati</taxon>
        <taxon>Bacillota</taxon>
        <taxon>Bacilli</taxon>
        <taxon>Bacillales</taxon>
        <taxon>Bacillaceae</taxon>
        <taxon>Peribacillus</taxon>
    </lineage>
</organism>
<dbReference type="OrthoDB" id="9802328at2"/>
<evidence type="ECO:0000256" key="6">
    <source>
        <dbReference type="RuleBase" id="RU000481"/>
    </source>
</evidence>
<evidence type="ECO:0000256" key="5">
    <source>
        <dbReference type="ARBA" id="ARBA00022898"/>
    </source>
</evidence>
<dbReference type="InterPro" id="IPR050596">
    <property type="entry name" value="AspAT/PAT-like"/>
</dbReference>
<dbReference type="EMBL" id="RYZZ01000037">
    <property type="protein sequence ID" value="RUQ25901.1"/>
    <property type="molecule type" value="Genomic_DNA"/>
</dbReference>
<sequence>MIKTGYISKTITDLKPSGIRRFFDLAANMEGVVSLGVGEPDFVTSWSIREAAIASLEEGRTSYTANAGLLELREEISRYMDKEFRVPYHPENQIIVTVGASQALDIALRAIVNPGEEVLVVEPCFVSYAPLVSMAGGVPKTIHTLKENDFKLMPEELEAAITAQTKAIMICSPNNPTGTQLGKEELIHIAEVIKKHDLLVIADEIYAELAYDEEFTSIAAIDGMIDRTILINGFSKGFAMTGWRLGFVCAPKEISEAMLKIHQYTMMCASTIAQYAALEALKNGMPDVEEMRRSYLRRRNYIVKSFNEIGLECHNPGGAFYAFPSIAKTGLTSQQFAEQLLLEERVAVVPGDVFGDSGEGHIRCSYASSLEQLQEAIKRIERFLIKKK</sequence>
<keyword evidence="5" id="KW-0663">Pyridoxal phosphate</keyword>
<dbReference type="PANTHER" id="PTHR46383:SF3">
    <property type="entry name" value="ASPARTATE AMINOTRANSFERASE-RELATED"/>
    <property type="match status" value="1"/>
</dbReference>
<dbReference type="InterPro" id="IPR015424">
    <property type="entry name" value="PyrdxlP-dep_Trfase"/>
</dbReference>
<dbReference type="InterPro" id="IPR004838">
    <property type="entry name" value="NHTrfase_class1_PyrdxlP-BS"/>
</dbReference>
<evidence type="ECO:0000313" key="8">
    <source>
        <dbReference type="EMBL" id="RUQ25901.1"/>
    </source>
</evidence>
<name>A0A3S0UA24_9BACI</name>
<keyword evidence="9" id="KW-1185">Reference proteome</keyword>
<dbReference type="InterPro" id="IPR015421">
    <property type="entry name" value="PyrdxlP-dep_Trfase_major"/>
</dbReference>
<proteinExistence type="inferred from homology"/>
<feature type="domain" description="Aminotransferase class I/classII large" evidence="7">
    <location>
        <begin position="31"/>
        <end position="380"/>
    </location>
</feature>
<dbReference type="Gene3D" id="3.90.1150.10">
    <property type="entry name" value="Aspartate Aminotransferase, domain 1"/>
    <property type="match status" value="1"/>
</dbReference>
<dbReference type="GO" id="GO:0030170">
    <property type="term" value="F:pyridoxal phosphate binding"/>
    <property type="evidence" value="ECO:0007669"/>
    <property type="project" value="InterPro"/>
</dbReference>
<evidence type="ECO:0000256" key="1">
    <source>
        <dbReference type="ARBA" id="ARBA00001933"/>
    </source>
</evidence>
<dbReference type="NCBIfam" id="NF005816">
    <property type="entry name" value="PRK07682.1"/>
    <property type="match status" value="1"/>
</dbReference>
<dbReference type="InterPro" id="IPR015422">
    <property type="entry name" value="PyrdxlP-dep_Trfase_small"/>
</dbReference>
<comment type="caution">
    <text evidence="8">The sequence shown here is derived from an EMBL/GenBank/DDBJ whole genome shotgun (WGS) entry which is preliminary data.</text>
</comment>
<evidence type="ECO:0000256" key="4">
    <source>
        <dbReference type="ARBA" id="ARBA00022679"/>
    </source>
</evidence>
<evidence type="ECO:0000256" key="2">
    <source>
        <dbReference type="ARBA" id="ARBA00007441"/>
    </source>
</evidence>
<dbReference type="GO" id="GO:0006520">
    <property type="term" value="P:amino acid metabolic process"/>
    <property type="evidence" value="ECO:0007669"/>
    <property type="project" value="InterPro"/>
</dbReference>
<protein>
    <recommendedName>
        <fullName evidence="6">Aminotransferase</fullName>
        <ecNumber evidence="6">2.6.1.-</ecNumber>
    </recommendedName>
</protein>
<gene>
    <name evidence="8" type="ORF">ELQ35_18965</name>
</gene>
<comment type="cofactor">
    <cofactor evidence="1 6">
        <name>pyridoxal 5'-phosphate</name>
        <dbReference type="ChEBI" id="CHEBI:597326"/>
    </cofactor>
</comment>
<evidence type="ECO:0000259" key="7">
    <source>
        <dbReference type="Pfam" id="PF00155"/>
    </source>
</evidence>
<dbReference type="GO" id="GO:0008483">
    <property type="term" value="F:transaminase activity"/>
    <property type="evidence" value="ECO:0007669"/>
    <property type="project" value="UniProtKB-KW"/>
</dbReference>
<dbReference type="Gene3D" id="3.40.640.10">
    <property type="entry name" value="Type I PLP-dependent aspartate aminotransferase-like (Major domain)"/>
    <property type="match status" value="1"/>
</dbReference>
<dbReference type="FunFam" id="3.40.640.10:FF:000033">
    <property type="entry name" value="Aspartate aminotransferase"/>
    <property type="match status" value="1"/>
</dbReference>
<accession>A0A3S0UA24</accession>
<evidence type="ECO:0000313" key="9">
    <source>
        <dbReference type="Proteomes" id="UP000267430"/>
    </source>
</evidence>
<dbReference type="RefSeq" id="WP_126866755.1">
    <property type="nucleotide sequence ID" value="NZ_JAUSTX010000010.1"/>
</dbReference>
<dbReference type="PANTHER" id="PTHR46383">
    <property type="entry name" value="ASPARTATE AMINOTRANSFERASE"/>
    <property type="match status" value="1"/>
</dbReference>
<dbReference type="CDD" id="cd00609">
    <property type="entry name" value="AAT_like"/>
    <property type="match status" value="1"/>
</dbReference>
<dbReference type="Proteomes" id="UP000267430">
    <property type="component" value="Unassembled WGS sequence"/>
</dbReference>
<dbReference type="SUPFAM" id="SSF53383">
    <property type="entry name" value="PLP-dependent transferases"/>
    <property type="match status" value="1"/>
</dbReference>
<dbReference type="AlphaFoldDB" id="A0A3S0UA24"/>
<dbReference type="PROSITE" id="PS00105">
    <property type="entry name" value="AA_TRANSFER_CLASS_1"/>
    <property type="match status" value="1"/>
</dbReference>
<keyword evidence="4 6" id="KW-0808">Transferase</keyword>
<keyword evidence="3 6" id="KW-0032">Aminotransferase</keyword>
<comment type="similarity">
    <text evidence="2 6">Belongs to the class-I pyridoxal-phosphate-dependent aminotransferase family.</text>
</comment>